<dbReference type="EMBL" id="GGEC01039850">
    <property type="protein sequence ID" value="MBX20334.1"/>
    <property type="molecule type" value="Transcribed_RNA"/>
</dbReference>
<protein>
    <submittedName>
        <fullName evidence="2">Transcription factor TGA7 family protein</fullName>
    </submittedName>
</protein>
<dbReference type="AlphaFoldDB" id="A0A2P2LQU2"/>
<reference evidence="2" key="1">
    <citation type="submission" date="2018-02" db="EMBL/GenBank/DDBJ databases">
        <title>Rhizophora mucronata_Transcriptome.</title>
        <authorList>
            <person name="Meera S.P."/>
            <person name="Sreeshan A."/>
            <person name="Augustine A."/>
        </authorList>
    </citation>
    <scope>NUCLEOTIDE SEQUENCE</scope>
    <source>
        <tissue evidence="2">Leaf</tissue>
    </source>
</reference>
<name>A0A2P2LQU2_RHIMU</name>
<feature type="region of interest" description="Disordered" evidence="1">
    <location>
        <begin position="21"/>
        <end position="53"/>
    </location>
</feature>
<accession>A0A2P2LQU2</accession>
<evidence type="ECO:0000256" key="1">
    <source>
        <dbReference type="SAM" id="MobiDB-lite"/>
    </source>
</evidence>
<feature type="compositionally biased region" description="Polar residues" evidence="1">
    <location>
        <begin position="29"/>
        <end position="39"/>
    </location>
</feature>
<organism evidence="2">
    <name type="scientific">Rhizophora mucronata</name>
    <name type="common">Asiatic mangrove</name>
    <dbReference type="NCBI Taxonomy" id="61149"/>
    <lineage>
        <taxon>Eukaryota</taxon>
        <taxon>Viridiplantae</taxon>
        <taxon>Streptophyta</taxon>
        <taxon>Embryophyta</taxon>
        <taxon>Tracheophyta</taxon>
        <taxon>Spermatophyta</taxon>
        <taxon>Magnoliopsida</taxon>
        <taxon>eudicotyledons</taxon>
        <taxon>Gunneridae</taxon>
        <taxon>Pentapetalae</taxon>
        <taxon>rosids</taxon>
        <taxon>fabids</taxon>
        <taxon>Malpighiales</taxon>
        <taxon>Rhizophoraceae</taxon>
        <taxon>Rhizophora</taxon>
    </lineage>
</organism>
<evidence type="ECO:0000313" key="2">
    <source>
        <dbReference type="EMBL" id="MBX20334.1"/>
    </source>
</evidence>
<proteinExistence type="predicted"/>
<sequence>MEDDTEESRTLFFEIVQLKAQRPRKNISAEEQTMASIQVNDIPRPSSPNKKNH</sequence>